<keyword evidence="3" id="KW-0472">Membrane</keyword>
<evidence type="ECO:0000256" key="1">
    <source>
        <dbReference type="ARBA" id="ARBA00023002"/>
    </source>
</evidence>
<proteinExistence type="inferred from homology"/>
<dbReference type="Gene3D" id="3.40.50.720">
    <property type="entry name" value="NAD(P)-binding Rossmann-like Domain"/>
    <property type="match status" value="1"/>
</dbReference>
<keyword evidence="3" id="KW-1133">Transmembrane helix</keyword>
<keyword evidence="1" id="KW-0560">Oxidoreductase</keyword>
<protein>
    <submittedName>
        <fullName evidence="4">Uncharacterized protein</fullName>
    </submittedName>
</protein>
<evidence type="ECO:0000256" key="3">
    <source>
        <dbReference type="SAM" id="Phobius"/>
    </source>
</evidence>
<comment type="similarity">
    <text evidence="2">Belongs to the short-chain dehydrogenases/reductases (SDR) family.</text>
</comment>
<organism evidence="4 5">
    <name type="scientific">Nezara viridula</name>
    <name type="common">Southern green stink bug</name>
    <name type="synonym">Cimex viridulus</name>
    <dbReference type="NCBI Taxonomy" id="85310"/>
    <lineage>
        <taxon>Eukaryota</taxon>
        <taxon>Metazoa</taxon>
        <taxon>Ecdysozoa</taxon>
        <taxon>Arthropoda</taxon>
        <taxon>Hexapoda</taxon>
        <taxon>Insecta</taxon>
        <taxon>Pterygota</taxon>
        <taxon>Neoptera</taxon>
        <taxon>Paraneoptera</taxon>
        <taxon>Hemiptera</taxon>
        <taxon>Heteroptera</taxon>
        <taxon>Panheteroptera</taxon>
        <taxon>Pentatomomorpha</taxon>
        <taxon>Pentatomoidea</taxon>
        <taxon>Pentatomidae</taxon>
        <taxon>Pentatominae</taxon>
        <taxon>Nezara</taxon>
    </lineage>
</organism>
<dbReference type="GO" id="GO:0016491">
    <property type="term" value="F:oxidoreductase activity"/>
    <property type="evidence" value="ECO:0007669"/>
    <property type="project" value="UniProtKB-KW"/>
</dbReference>
<dbReference type="Proteomes" id="UP001152798">
    <property type="component" value="Chromosome 6"/>
</dbReference>
<dbReference type="SUPFAM" id="SSF51735">
    <property type="entry name" value="NAD(P)-binding Rossmann-fold domains"/>
    <property type="match status" value="1"/>
</dbReference>
<gene>
    <name evidence="4" type="ORF">NEZAVI_LOCUS14098</name>
</gene>
<name>A0A9P0HQU3_NEZVI</name>
<dbReference type="Pfam" id="PF00106">
    <property type="entry name" value="adh_short"/>
    <property type="match status" value="1"/>
</dbReference>
<evidence type="ECO:0000313" key="5">
    <source>
        <dbReference type="Proteomes" id="UP001152798"/>
    </source>
</evidence>
<dbReference type="PROSITE" id="PS00061">
    <property type="entry name" value="ADH_SHORT"/>
    <property type="match status" value="1"/>
</dbReference>
<keyword evidence="5" id="KW-1185">Reference proteome</keyword>
<evidence type="ECO:0000313" key="4">
    <source>
        <dbReference type="EMBL" id="CAH1406072.1"/>
    </source>
</evidence>
<dbReference type="OrthoDB" id="294295at2759"/>
<dbReference type="InterPro" id="IPR036291">
    <property type="entry name" value="NAD(P)-bd_dom_sf"/>
</dbReference>
<dbReference type="PRINTS" id="PR00080">
    <property type="entry name" value="SDRFAMILY"/>
</dbReference>
<dbReference type="PRINTS" id="PR00081">
    <property type="entry name" value="GDHRDH"/>
</dbReference>
<reference evidence="4" key="1">
    <citation type="submission" date="2022-01" db="EMBL/GenBank/DDBJ databases">
        <authorList>
            <person name="King R."/>
        </authorList>
    </citation>
    <scope>NUCLEOTIDE SEQUENCE</scope>
</reference>
<accession>A0A9P0HQU3</accession>
<keyword evidence="3" id="KW-0812">Transmembrane</keyword>
<feature type="transmembrane region" description="Helical" evidence="3">
    <location>
        <begin position="6"/>
        <end position="28"/>
    </location>
</feature>
<sequence length="332" mass="37749">MISILWKMEFLCTIIVVVFAFLTIMYRINRFKTVKINKDSVFITGCDSGIGLYFAKHLASLGCMVFAGVLDLRSAGVNELLDLHSKGEIRIIKVDVTNDGNIKSCLKEIEQEIVKKQLELITVINNAGVMVFGEFEWQTDEQIMKQINVNLLGYMKIAKTFLPLLHKFNGRLINVSSHCSLVPLPCLSVYSATKSAIEAWSSSLALELHKFNLPVITILPGSYVQQSGILKNHQKQKAEMWQEMSLDQKAFHKGYFDPVMDYMSAVYNPGPINDPALLSILKSAVFSYKPKQTYINSPWRYSLYHNLINIAGPFKNLRRFLIMSYISLPKYK</sequence>
<dbReference type="PANTHER" id="PTHR43313:SF36">
    <property type="entry name" value="D-BETA-HYDROXYBUTYRATE DEHYDROGENASE, MITOCHONDRIAL"/>
    <property type="match status" value="1"/>
</dbReference>
<dbReference type="InterPro" id="IPR002347">
    <property type="entry name" value="SDR_fam"/>
</dbReference>
<dbReference type="AlphaFoldDB" id="A0A9P0HQU3"/>
<dbReference type="EMBL" id="OV725082">
    <property type="protein sequence ID" value="CAH1406072.1"/>
    <property type="molecule type" value="Genomic_DNA"/>
</dbReference>
<dbReference type="GO" id="GO:0008202">
    <property type="term" value="P:steroid metabolic process"/>
    <property type="evidence" value="ECO:0007669"/>
    <property type="project" value="TreeGrafter"/>
</dbReference>
<dbReference type="PANTHER" id="PTHR43313">
    <property type="entry name" value="SHORT-CHAIN DEHYDROGENASE/REDUCTASE FAMILY 9C"/>
    <property type="match status" value="1"/>
</dbReference>
<evidence type="ECO:0000256" key="2">
    <source>
        <dbReference type="RuleBase" id="RU000363"/>
    </source>
</evidence>
<dbReference type="InterPro" id="IPR020904">
    <property type="entry name" value="Sc_DH/Rdtase_CS"/>
</dbReference>